<proteinExistence type="predicted"/>
<accession>A0AAW0PIG9</accession>
<keyword evidence="3" id="KW-1185">Reference proteome</keyword>
<feature type="region of interest" description="Disordered" evidence="1">
    <location>
        <begin position="103"/>
        <end position="144"/>
    </location>
</feature>
<protein>
    <submittedName>
        <fullName evidence="2">Uncharacterized protein</fullName>
    </submittedName>
</protein>
<feature type="compositionally biased region" description="Acidic residues" evidence="1">
    <location>
        <begin position="119"/>
        <end position="138"/>
    </location>
</feature>
<dbReference type="EMBL" id="JBBPFD010000004">
    <property type="protein sequence ID" value="KAK7929572.1"/>
    <property type="molecule type" value="Genomic_DNA"/>
</dbReference>
<comment type="caution">
    <text evidence="2">The sequence shown here is derived from an EMBL/GenBank/DDBJ whole genome shotgun (WGS) entry which is preliminary data.</text>
</comment>
<gene>
    <name evidence="2" type="ORF">WMY93_005967</name>
</gene>
<organism evidence="2 3">
    <name type="scientific">Mugilogobius chulae</name>
    <name type="common">yellowstripe goby</name>
    <dbReference type="NCBI Taxonomy" id="88201"/>
    <lineage>
        <taxon>Eukaryota</taxon>
        <taxon>Metazoa</taxon>
        <taxon>Chordata</taxon>
        <taxon>Craniata</taxon>
        <taxon>Vertebrata</taxon>
        <taxon>Euteleostomi</taxon>
        <taxon>Actinopterygii</taxon>
        <taxon>Neopterygii</taxon>
        <taxon>Teleostei</taxon>
        <taxon>Neoteleostei</taxon>
        <taxon>Acanthomorphata</taxon>
        <taxon>Gobiaria</taxon>
        <taxon>Gobiiformes</taxon>
        <taxon>Gobioidei</taxon>
        <taxon>Gobiidae</taxon>
        <taxon>Gobionellinae</taxon>
        <taxon>Mugilogobius</taxon>
    </lineage>
</organism>
<reference evidence="3" key="1">
    <citation type="submission" date="2024-04" db="EMBL/GenBank/DDBJ databases">
        <title>Salinicola lusitanus LLJ914,a marine bacterium isolated from the Okinawa Trough.</title>
        <authorList>
            <person name="Li J."/>
        </authorList>
    </citation>
    <scope>NUCLEOTIDE SEQUENCE [LARGE SCALE GENOMIC DNA]</scope>
</reference>
<evidence type="ECO:0000313" key="2">
    <source>
        <dbReference type="EMBL" id="KAK7929572.1"/>
    </source>
</evidence>
<sequence>MSLSFGSAVVLTAVSPPLSPDKQLQPDKLSGRACAGRVYMCPDPPACLSTTSISGTTPPTLPSDKSKTALDGTGQIVMATGVIRSFLAQPTVGYFPLMFHHSSHTDPEHEHAHQHQDESERDDEEELQEEEEEEEEVFSEPAPNTLDVTNQLLRFADLINRDIQRYFGRSCGGQDACDIYNDSVSLTTSGRLRYYDDLLKIAKGGSVEERESGKLKLYEDGQSVPTRSSSLGPLAELFDQNSHCPGRPMTKRLLPLSFWNEPGPGLSSDSDTAQQEQTLAHAHHLEGAQMDFSDLLAFWDAHPEPPQPLTQDTP</sequence>
<dbReference type="AlphaFoldDB" id="A0AAW0PIG9"/>
<name>A0AAW0PIG9_9GOBI</name>
<dbReference type="Proteomes" id="UP001460270">
    <property type="component" value="Unassembled WGS sequence"/>
</dbReference>
<evidence type="ECO:0000313" key="3">
    <source>
        <dbReference type="Proteomes" id="UP001460270"/>
    </source>
</evidence>
<feature type="compositionally biased region" description="Basic and acidic residues" evidence="1">
    <location>
        <begin position="103"/>
        <end position="118"/>
    </location>
</feature>
<evidence type="ECO:0000256" key="1">
    <source>
        <dbReference type="SAM" id="MobiDB-lite"/>
    </source>
</evidence>